<dbReference type="EMBL" id="JBHUFD010000001">
    <property type="protein sequence ID" value="MFD1870894.1"/>
    <property type="molecule type" value="Genomic_DNA"/>
</dbReference>
<comment type="caution">
    <text evidence="2">The sequence shown here is derived from an EMBL/GenBank/DDBJ whole genome shotgun (WGS) entry which is preliminary data.</text>
</comment>
<keyword evidence="3" id="KW-1185">Reference proteome</keyword>
<feature type="transmembrane region" description="Helical" evidence="1">
    <location>
        <begin position="49"/>
        <end position="65"/>
    </location>
</feature>
<evidence type="ECO:0000313" key="3">
    <source>
        <dbReference type="Proteomes" id="UP001597197"/>
    </source>
</evidence>
<organism evidence="2 3">
    <name type="scientific">Hymenobacter bucti</name>
    <dbReference type="NCBI Taxonomy" id="1844114"/>
    <lineage>
        <taxon>Bacteria</taxon>
        <taxon>Pseudomonadati</taxon>
        <taxon>Bacteroidota</taxon>
        <taxon>Cytophagia</taxon>
        <taxon>Cytophagales</taxon>
        <taxon>Hymenobacteraceae</taxon>
        <taxon>Hymenobacter</taxon>
    </lineage>
</organism>
<dbReference type="Proteomes" id="UP001597197">
    <property type="component" value="Unassembled WGS sequence"/>
</dbReference>
<gene>
    <name evidence="2" type="ORF">ACFSDX_00540</name>
</gene>
<evidence type="ECO:0008006" key="4">
    <source>
        <dbReference type="Google" id="ProtNLM"/>
    </source>
</evidence>
<proteinExistence type="predicted"/>
<evidence type="ECO:0000313" key="2">
    <source>
        <dbReference type="EMBL" id="MFD1870894.1"/>
    </source>
</evidence>
<keyword evidence="1" id="KW-1133">Transmembrane helix</keyword>
<name>A0ABW4QNL2_9BACT</name>
<sequence length="94" mass="10041">MAMLAKPLLSFTRRGLPGLLLLALGLLLGLSLGRHSSWAVEAKPLVYPLALLLAVVGCNLVGSYVHQRSLHTMKKELLASGLLVVSLWLGSVAR</sequence>
<feature type="transmembrane region" description="Helical" evidence="1">
    <location>
        <begin position="77"/>
        <end position="93"/>
    </location>
</feature>
<protein>
    <recommendedName>
        <fullName evidence="4">Sulfate exporter family transporter</fullName>
    </recommendedName>
</protein>
<keyword evidence="1" id="KW-0812">Transmembrane</keyword>
<accession>A0ABW4QNL2</accession>
<evidence type="ECO:0000256" key="1">
    <source>
        <dbReference type="SAM" id="Phobius"/>
    </source>
</evidence>
<reference evidence="3" key="1">
    <citation type="journal article" date="2019" name="Int. J. Syst. Evol. Microbiol.">
        <title>The Global Catalogue of Microorganisms (GCM) 10K type strain sequencing project: providing services to taxonomists for standard genome sequencing and annotation.</title>
        <authorList>
            <consortium name="The Broad Institute Genomics Platform"/>
            <consortium name="The Broad Institute Genome Sequencing Center for Infectious Disease"/>
            <person name="Wu L."/>
            <person name="Ma J."/>
        </authorList>
    </citation>
    <scope>NUCLEOTIDE SEQUENCE [LARGE SCALE GENOMIC DNA]</scope>
    <source>
        <strain evidence="3">CGMCC 1.15795</strain>
    </source>
</reference>
<keyword evidence="1" id="KW-0472">Membrane</keyword>